<dbReference type="AlphaFoldDB" id="A0A066RQG6"/>
<comment type="caution">
    <text evidence="2">The sequence shown here is derived from an EMBL/GenBank/DDBJ whole genome shotgun (WGS) entry which is preliminary data.</text>
</comment>
<dbReference type="Pfam" id="PF00085">
    <property type="entry name" value="Thioredoxin"/>
    <property type="match status" value="1"/>
</dbReference>
<organism evidence="2 3">
    <name type="scientific">Photobacterium galatheae</name>
    <dbReference type="NCBI Taxonomy" id="1654360"/>
    <lineage>
        <taxon>Bacteria</taxon>
        <taxon>Pseudomonadati</taxon>
        <taxon>Pseudomonadota</taxon>
        <taxon>Gammaproteobacteria</taxon>
        <taxon>Vibrionales</taxon>
        <taxon>Vibrionaceae</taxon>
        <taxon>Photobacterium</taxon>
    </lineage>
</organism>
<dbReference type="PROSITE" id="PS51352">
    <property type="entry name" value="THIOREDOXIN_2"/>
    <property type="match status" value="1"/>
</dbReference>
<dbReference type="Gene3D" id="3.40.30.10">
    <property type="entry name" value="Glutaredoxin"/>
    <property type="match status" value="1"/>
</dbReference>
<evidence type="ECO:0000313" key="2">
    <source>
        <dbReference type="EMBL" id="KDM89937.1"/>
    </source>
</evidence>
<dbReference type="OrthoDB" id="9790390at2"/>
<dbReference type="PANTHER" id="PTHR45663">
    <property type="entry name" value="GEO12009P1"/>
    <property type="match status" value="1"/>
</dbReference>
<dbReference type="RefSeq" id="WP_036756635.1">
    <property type="nucleotide sequence ID" value="NZ_JAGSGC010000007.1"/>
</dbReference>
<protein>
    <submittedName>
        <fullName evidence="2">Thioredoxin</fullName>
    </submittedName>
</protein>
<proteinExistence type="predicted"/>
<evidence type="ECO:0000313" key="3">
    <source>
        <dbReference type="Proteomes" id="UP000027192"/>
    </source>
</evidence>
<dbReference type="Proteomes" id="UP000027192">
    <property type="component" value="Unassembled WGS sequence"/>
</dbReference>
<dbReference type="PANTHER" id="PTHR45663:SF11">
    <property type="entry name" value="GEO12009P1"/>
    <property type="match status" value="1"/>
</dbReference>
<feature type="domain" description="Thioredoxin" evidence="1">
    <location>
        <begin position="22"/>
        <end position="142"/>
    </location>
</feature>
<dbReference type="CDD" id="cd02947">
    <property type="entry name" value="TRX_family"/>
    <property type="match status" value="1"/>
</dbReference>
<dbReference type="EMBL" id="JMIB01000040">
    <property type="protein sequence ID" value="KDM89937.1"/>
    <property type="molecule type" value="Genomic_DNA"/>
</dbReference>
<name>A0A066RQG6_9GAMM</name>
<dbReference type="GO" id="GO:0005829">
    <property type="term" value="C:cytosol"/>
    <property type="evidence" value="ECO:0007669"/>
    <property type="project" value="TreeGrafter"/>
</dbReference>
<dbReference type="GO" id="GO:0015035">
    <property type="term" value="F:protein-disulfide reductase activity"/>
    <property type="evidence" value="ECO:0007669"/>
    <property type="project" value="TreeGrafter"/>
</dbReference>
<dbReference type="GO" id="GO:0045454">
    <property type="term" value="P:cell redox homeostasis"/>
    <property type="evidence" value="ECO:0007669"/>
    <property type="project" value="TreeGrafter"/>
</dbReference>
<gene>
    <name evidence="2" type="ORF">EA58_19980</name>
</gene>
<sequence>MPSFNVSCPHCQQNVSLQTTSLSNTVTCPHCSKAVLDGRPVEADSRNFAALIQSPKPIVVTFWGNRCAPCQAFKPVVEQVAQQKKQYRFARVNVNQHPELAKRYRIRGVPTVLVFRKGKQQAALNTALRKPAFLKWLEETLS</sequence>
<keyword evidence="3" id="KW-1185">Reference proteome</keyword>
<dbReference type="InterPro" id="IPR013766">
    <property type="entry name" value="Thioredoxin_domain"/>
</dbReference>
<accession>A0A066RQG6</accession>
<dbReference type="STRING" id="1654360.EA58_19980"/>
<dbReference type="SUPFAM" id="SSF52833">
    <property type="entry name" value="Thioredoxin-like"/>
    <property type="match status" value="1"/>
</dbReference>
<reference evidence="2 3" key="1">
    <citation type="submission" date="2014-04" db="EMBL/GenBank/DDBJ databases">
        <title>Draft genome sequence of Photobacterium halotolerans S2753: a solonamide, ngercheumicin and holomycin producer.</title>
        <authorList>
            <person name="Machado H.R."/>
            <person name="Gram L."/>
        </authorList>
    </citation>
    <scope>NUCLEOTIDE SEQUENCE [LARGE SCALE GENOMIC DNA]</scope>
    <source>
        <strain evidence="2 3">S2753</strain>
    </source>
</reference>
<evidence type="ECO:0000259" key="1">
    <source>
        <dbReference type="PROSITE" id="PS51352"/>
    </source>
</evidence>
<dbReference type="InterPro" id="IPR036249">
    <property type="entry name" value="Thioredoxin-like_sf"/>
</dbReference>
<dbReference type="NCBIfam" id="NF008229">
    <property type="entry name" value="PRK10996.1"/>
    <property type="match status" value="1"/>
</dbReference>